<protein>
    <recommendedName>
        <fullName evidence="4">DUF202 domain-containing protein</fullName>
    </recommendedName>
</protein>
<keyword evidence="1" id="KW-1133">Transmembrane helix</keyword>
<keyword evidence="1" id="KW-0472">Membrane</keyword>
<gene>
    <name evidence="2" type="ORF">J7302_04795</name>
</gene>
<feature type="transmembrane region" description="Helical" evidence="1">
    <location>
        <begin position="42"/>
        <end position="61"/>
    </location>
</feature>
<keyword evidence="3" id="KW-1185">Reference proteome</keyword>
<comment type="caution">
    <text evidence="2">The sequence shown here is derived from an EMBL/GenBank/DDBJ whole genome shotgun (WGS) entry which is preliminary data.</text>
</comment>
<dbReference type="RefSeq" id="WP_215371259.1">
    <property type="nucleotide sequence ID" value="NZ_JAGTIS010000002.1"/>
</dbReference>
<evidence type="ECO:0008006" key="4">
    <source>
        <dbReference type="Google" id="ProtNLM"/>
    </source>
</evidence>
<evidence type="ECO:0000313" key="2">
    <source>
        <dbReference type="EMBL" id="MBT8765451.1"/>
    </source>
</evidence>
<feature type="transmembrane region" description="Helical" evidence="1">
    <location>
        <begin position="17"/>
        <end position="36"/>
    </location>
</feature>
<dbReference type="Proteomes" id="UP001519667">
    <property type="component" value="Unassembled WGS sequence"/>
</dbReference>
<organism evidence="2 3">
    <name type="scientific">Metapseudomonas boanensis</name>
    <dbReference type="NCBI Taxonomy" id="2822138"/>
    <lineage>
        <taxon>Bacteria</taxon>
        <taxon>Pseudomonadati</taxon>
        <taxon>Pseudomonadota</taxon>
        <taxon>Gammaproteobacteria</taxon>
        <taxon>Pseudomonadales</taxon>
        <taxon>Pseudomonadaceae</taxon>
        <taxon>Metapseudomonas</taxon>
    </lineage>
</organism>
<keyword evidence="1" id="KW-0812">Transmembrane</keyword>
<feature type="transmembrane region" description="Helical" evidence="1">
    <location>
        <begin position="82"/>
        <end position="99"/>
    </location>
</feature>
<proteinExistence type="predicted"/>
<reference evidence="2 3" key="1">
    <citation type="submission" date="2021-04" db="EMBL/GenBank/DDBJ databases">
        <title>Pseudomonas boanensis sp. nov., a bacterium isolated from river water used for household purposes in Boane District, Mozambique.</title>
        <authorList>
            <person name="Nicklasson M."/>
            <person name="Martin-Rodriguez A.J."/>
            <person name="Thorell K."/>
            <person name="Neves L."/>
            <person name="Mussagy A."/>
            <person name="Rydberg H.A."/>
            <person name="Hernroth B."/>
            <person name="Svensson-Stadler L."/>
            <person name="Sjoling A."/>
        </authorList>
    </citation>
    <scope>NUCLEOTIDE SEQUENCE [LARGE SCALE GENOMIC DNA]</scope>
    <source>
        <strain evidence="2 3">DB1</strain>
    </source>
</reference>
<sequence length="103" mass="11251">MARVDPQASRRPLGERLVSAGWAAIGLAILVSFALSDEPFNFSYFLALLSLLTLCAGFACWPRLFLSPIRYRGFADSMPRPTLIAMGTFVGLTVLRAMVELVA</sequence>
<dbReference type="EMBL" id="JAGTIS010000002">
    <property type="protein sequence ID" value="MBT8765451.1"/>
    <property type="molecule type" value="Genomic_DNA"/>
</dbReference>
<evidence type="ECO:0000256" key="1">
    <source>
        <dbReference type="SAM" id="Phobius"/>
    </source>
</evidence>
<name>A0ABS5XCN8_9GAMM</name>
<accession>A0ABS5XCN8</accession>
<evidence type="ECO:0000313" key="3">
    <source>
        <dbReference type="Proteomes" id="UP001519667"/>
    </source>
</evidence>